<protein>
    <submittedName>
        <fullName evidence="1">Uncharacterized protein</fullName>
    </submittedName>
</protein>
<evidence type="ECO:0000313" key="2">
    <source>
        <dbReference type="Proteomes" id="UP000030748"/>
    </source>
</evidence>
<dbReference type="EMBL" id="KI631555">
    <property type="protein sequence ID" value="EYU26871.1"/>
    <property type="molecule type" value="Genomic_DNA"/>
</dbReference>
<dbReference type="AlphaFoldDB" id="A0A022QFY2"/>
<accession>A0A022QFY2</accession>
<sequence length="103" mass="11601">MEISFKGNTLRLPMLFVDVETKLELLNLIAFERFDTNAGRLEGVSLMRSSGIIRNGHGSDKDVTGLYKLLSTDTVADTKSGLDVVYTKVGRKLRSNFRKRLHQ</sequence>
<dbReference type="STRING" id="4155.A0A022QFY2"/>
<name>A0A022QFY2_ERYGU</name>
<gene>
    <name evidence="1" type="ORF">MIMGU_mgv11b020821mg</name>
</gene>
<dbReference type="InterPro" id="IPR004158">
    <property type="entry name" value="DUF247_pln"/>
</dbReference>
<keyword evidence="2" id="KW-1185">Reference proteome</keyword>
<organism evidence="1 2">
    <name type="scientific">Erythranthe guttata</name>
    <name type="common">Yellow monkey flower</name>
    <name type="synonym">Mimulus guttatus</name>
    <dbReference type="NCBI Taxonomy" id="4155"/>
    <lineage>
        <taxon>Eukaryota</taxon>
        <taxon>Viridiplantae</taxon>
        <taxon>Streptophyta</taxon>
        <taxon>Embryophyta</taxon>
        <taxon>Tracheophyta</taxon>
        <taxon>Spermatophyta</taxon>
        <taxon>Magnoliopsida</taxon>
        <taxon>eudicotyledons</taxon>
        <taxon>Gunneridae</taxon>
        <taxon>Pentapetalae</taxon>
        <taxon>asterids</taxon>
        <taxon>lamiids</taxon>
        <taxon>Lamiales</taxon>
        <taxon>Phrymaceae</taxon>
        <taxon>Erythranthe</taxon>
    </lineage>
</organism>
<proteinExistence type="predicted"/>
<reference evidence="1 2" key="1">
    <citation type="journal article" date="2013" name="Proc. Natl. Acad. Sci. U.S.A.">
        <title>Fine-scale variation in meiotic recombination in Mimulus inferred from population shotgun sequencing.</title>
        <authorList>
            <person name="Hellsten U."/>
            <person name="Wright K.M."/>
            <person name="Jenkins J."/>
            <person name="Shu S."/>
            <person name="Yuan Y."/>
            <person name="Wessler S.R."/>
            <person name="Schmutz J."/>
            <person name="Willis J.H."/>
            <person name="Rokhsar D.S."/>
        </authorList>
    </citation>
    <scope>NUCLEOTIDE SEQUENCE [LARGE SCALE GENOMIC DNA]</scope>
    <source>
        <strain evidence="2">cv. DUN x IM62</strain>
    </source>
</reference>
<dbReference type="Pfam" id="PF03140">
    <property type="entry name" value="DUF247"/>
    <property type="match status" value="1"/>
</dbReference>
<dbReference type="Proteomes" id="UP000030748">
    <property type="component" value="Unassembled WGS sequence"/>
</dbReference>
<evidence type="ECO:0000313" key="1">
    <source>
        <dbReference type="EMBL" id="EYU26871.1"/>
    </source>
</evidence>